<dbReference type="Proteomes" id="UP000238350">
    <property type="component" value="Unassembled WGS sequence"/>
</dbReference>
<proteinExistence type="inferred from homology"/>
<sequence length="419" mass="47953">MNWLSLAFAATALSAAVDPISISGRSEVPGFNYDTDKVRGVNLGSWFVLEPYMTPSLFTSFPDNAIPVDEYHLTQELGKDQAKEVLEQHWATWITESDFAQIAGWGFNTVRIPIGYWAFLARDQDPYVQGQEQYLDQALDWARKYNIKVWIDLHGVPGSQNGFDNSGLRDALEWQNPEWSNIQDTYTALSNINQKYAGSDYYDVISGIELVNEPLGPSLDVNKIKEYYEGGYKDVRGQGSQGVIIHDAFLPIGTMNDWLDINDGYWNVVLDHHQYQVFSVGELQRTWDQHIQTACDIGRSYSQENKWRVTGEWSAALTDCSPMLNGVYRGARYDATYQNSQYIGSCANINDVSSWPEDKKQATRRYVEAQMDAYDQGNGWIFWSYKTESTIEWDVRRLIQNGLFPQPLDNRQYPNQCGY</sequence>
<dbReference type="Pfam" id="PF00150">
    <property type="entry name" value="Cellulase"/>
    <property type="match status" value="1"/>
</dbReference>
<feature type="signal peptide" evidence="11">
    <location>
        <begin position="1"/>
        <end position="16"/>
    </location>
</feature>
<dbReference type="GeneID" id="36514573"/>
<keyword evidence="7" id="KW-0961">Cell wall biogenesis/degradation</keyword>
<evidence type="ECO:0000256" key="6">
    <source>
        <dbReference type="ARBA" id="ARBA00023295"/>
    </source>
</evidence>
<evidence type="ECO:0000256" key="11">
    <source>
        <dbReference type="SAM" id="SignalP"/>
    </source>
</evidence>
<dbReference type="OrthoDB" id="62120at2759"/>
<comment type="similarity">
    <text evidence="2 10">Belongs to the glycosyl hydrolase 5 (cellulase A) family.</text>
</comment>
<evidence type="ECO:0000313" key="14">
    <source>
        <dbReference type="Proteomes" id="UP000238350"/>
    </source>
</evidence>
<evidence type="ECO:0000256" key="1">
    <source>
        <dbReference type="ARBA" id="ARBA00004613"/>
    </source>
</evidence>
<evidence type="ECO:0000259" key="12">
    <source>
        <dbReference type="Pfam" id="PF00150"/>
    </source>
</evidence>
<keyword evidence="3" id="KW-0964">Secreted</keyword>
<dbReference type="Gene3D" id="3.20.20.80">
    <property type="entry name" value="Glycosidases"/>
    <property type="match status" value="1"/>
</dbReference>
<keyword evidence="5 10" id="KW-0378">Hydrolase</keyword>
<evidence type="ECO:0000256" key="7">
    <source>
        <dbReference type="ARBA" id="ARBA00023316"/>
    </source>
</evidence>
<dbReference type="InterPro" id="IPR017853">
    <property type="entry name" value="GH"/>
</dbReference>
<gene>
    <name evidence="13" type="ORF">B9G98_00824</name>
</gene>
<dbReference type="InterPro" id="IPR001547">
    <property type="entry name" value="Glyco_hydro_5"/>
</dbReference>
<protein>
    <recommendedName>
        <fullName evidence="9">glucan 1,3-beta-glucosidase</fullName>
        <ecNumber evidence="9">3.2.1.58</ecNumber>
    </recommendedName>
</protein>
<evidence type="ECO:0000256" key="10">
    <source>
        <dbReference type="RuleBase" id="RU361153"/>
    </source>
</evidence>
<feature type="chain" id="PRO_5015455692" description="glucan 1,3-beta-glucosidase" evidence="11">
    <location>
        <begin position="17"/>
        <end position="419"/>
    </location>
</feature>
<comment type="subcellular location">
    <subcellularLocation>
        <location evidence="1">Secreted</location>
    </subcellularLocation>
</comment>
<dbReference type="AlphaFoldDB" id="A0A2T0FDX3"/>
<evidence type="ECO:0000256" key="3">
    <source>
        <dbReference type="ARBA" id="ARBA00022525"/>
    </source>
</evidence>
<keyword evidence="14" id="KW-1185">Reference proteome</keyword>
<dbReference type="STRING" id="45607.A0A2T0FDX3"/>
<feature type="domain" description="Glycoside hydrolase family 5" evidence="12">
    <location>
        <begin position="86"/>
        <end position="313"/>
    </location>
</feature>
<dbReference type="EMBL" id="NDIQ01000001">
    <property type="protein sequence ID" value="PRT53204.1"/>
    <property type="molecule type" value="Genomic_DNA"/>
</dbReference>
<dbReference type="GO" id="GO:0009986">
    <property type="term" value="C:cell surface"/>
    <property type="evidence" value="ECO:0007669"/>
    <property type="project" value="TreeGrafter"/>
</dbReference>
<evidence type="ECO:0000256" key="8">
    <source>
        <dbReference type="ARBA" id="ARBA00036824"/>
    </source>
</evidence>
<evidence type="ECO:0000256" key="5">
    <source>
        <dbReference type="ARBA" id="ARBA00022801"/>
    </source>
</evidence>
<organism evidence="13 14">
    <name type="scientific">Wickerhamiella sorbophila</name>
    <dbReference type="NCBI Taxonomy" id="45607"/>
    <lineage>
        <taxon>Eukaryota</taxon>
        <taxon>Fungi</taxon>
        <taxon>Dikarya</taxon>
        <taxon>Ascomycota</taxon>
        <taxon>Saccharomycotina</taxon>
        <taxon>Dipodascomycetes</taxon>
        <taxon>Dipodascales</taxon>
        <taxon>Trichomonascaceae</taxon>
        <taxon>Wickerhamiella</taxon>
    </lineage>
</organism>
<dbReference type="FunFam" id="3.20.20.80:FF:000033">
    <property type="entry name" value="Glucan 1,3-beta-glucosidase A"/>
    <property type="match status" value="1"/>
</dbReference>
<dbReference type="GO" id="GO:0004338">
    <property type="term" value="F:glucan exo-1,3-beta-glucosidase activity"/>
    <property type="evidence" value="ECO:0007669"/>
    <property type="project" value="UniProtKB-EC"/>
</dbReference>
<comment type="caution">
    <text evidence="13">The sequence shown here is derived from an EMBL/GenBank/DDBJ whole genome shotgun (WGS) entry which is preliminary data.</text>
</comment>
<dbReference type="GO" id="GO:0005576">
    <property type="term" value="C:extracellular region"/>
    <property type="evidence" value="ECO:0007669"/>
    <property type="project" value="UniProtKB-SubCell"/>
</dbReference>
<name>A0A2T0FDX3_9ASCO</name>
<dbReference type="PANTHER" id="PTHR31297:SF1">
    <property type="entry name" value="GLUCAN 1,3-BETA-GLUCOSIDASE I_II-RELATED"/>
    <property type="match status" value="1"/>
</dbReference>
<evidence type="ECO:0000256" key="2">
    <source>
        <dbReference type="ARBA" id="ARBA00005641"/>
    </source>
</evidence>
<keyword evidence="6 10" id="KW-0326">Glycosidase</keyword>
<comment type="catalytic activity">
    <reaction evidence="8">
        <text>Successive hydrolysis of beta-D-glucose units from the non-reducing ends of (1-&gt;3)-beta-D-glucans, releasing alpha-glucose.</text>
        <dbReference type="EC" id="3.2.1.58"/>
    </reaction>
</comment>
<dbReference type="RefSeq" id="XP_024663150.1">
    <property type="nucleotide sequence ID" value="XM_024807382.1"/>
</dbReference>
<dbReference type="GO" id="GO:0071555">
    <property type="term" value="P:cell wall organization"/>
    <property type="evidence" value="ECO:0007669"/>
    <property type="project" value="UniProtKB-KW"/>
</dbReference>
<dbReference type="InterPro" id="IPR050386">
    <property type="entry name" value="Glycosyl_hydrolase_5"/>
</dbReference>
<accession>A0A2T0FDX3</accession>
<evidence type="ECO:0000256" key="4">
    <source>
        <dbReference type="ARBA" id="ARBA00022729"/>
    </source>
</evidence>
<evidence type="ECO:0000256" key="9">
    <source>
        <dbReference type="ARBA" id="ARBA00038929"/>
    </source>
</evidence>
<dbReference type="EC" id="3.2.1.58" evidence="9"/>
<keyword evidence="4 11" id="KW-0732">Signal</keyword>
<reference evidence="13 14" key="1">
    <citation type="submission" date="2017-04" db="EMBL/GenBank/DDBJ databases">
        <title>Genome sequencing of [Candida] sorbophila.</title>
        <authorList>
            <person name="Ahn J.O."/>
        </authorList>
    </citation>
    <scope>NUCLEOTIDE SEQUENCE [LARGE SCALE GENOMIC DNA]</scope>
    <source>
        <strain evidence="13 14">DS02</strain>
    </source>
</reference>
<dbReference type="GO" id="GO:0009251">
    <property type="term" value="P:glucan catabolic process"/>
    <property type="evidence" value="ECO:0007669"/>
    <property type="project" value="TreeGrafter"/>
</dbReference>
<dbReference type="SUPFAM" id="SSF51445">
    <property type="entry name" value="(Trans)glycosidases"/>
    <property type="match status" value="1"/>
</dbReference>
<dbReference type="PANTHER" id="PTHR31297">
    <property type="entry name" value="GLUCAN ENDO-1,6-BETA-GLUCOSIDASE B"/>
    <property type="match status" value="1"/>
</dbReference>
<evidence type="ECO:0000313" key="13">
    <source>
        <dbReference type="EMBL" id="PRT53204.1"/>
    </source>
</evidence>